<dbReference type="InParanoid" id="D2VDW3"/>
<dbReference type="STRING" id="5762.D2VDW3"/>
<organism evidence="3">
    <name type="scientific">Naegleria gruberi</name>
    <name type="common">Amoeba</name>
    <dbReference type="NCBI Taxonomy" id="5762"/>
    <lineage>
        <taxon>Eukaryota</taxon>
        <taxon>Discoba</taxon>
        <taxon>Heterolobosea</taxon>
        <taxon>Tetramitia</taxon>
        <taxon>Eutetramitia</taxon>
        <taxon>Vahlkampfiidae</taxon>
        <taxon>Naegleria</taxon>
    </lineage>
</organism>
<sequence>MSNTPTSTSSTDIGRRKRLGESNIDEEGSELLAPTIEEFQRWCSKLKTVEDLSIFQTFCNDYLDKLIQEKEGEAKQLDTEFEQIEDEKVSEEGASNDSESTSSEEDENGKPKQTTQEIIKSNLKVLQKIKQSLRDRIPNNDGYAPNERFYFPGEVAEETNPNRQFEGYSKYNTINVDGFLYDNEEMNEMFRGGLIPEFYCEKCCSSNHVKPMNIISHSFSLDELSFIFSHHKLLSKKNMRENGIVMMDIGSRLGSILYYCYLFVEPLSVKQLIGVEINEFFANLQKEMVKQYKMDDRISIVNSDIMKEMDLIQTCDLLIMHNVFEWFFSHKENQAIWKILKSQFLIRKGLRIVTCPSIQQSLLDAGLSDILSIDGWLKEIPLAYPLDDNDEEMHTEIHLYEVL</sequence>
<evidence type="ECO:0000313" key="2">
    <source>
        <dbReference type="EMBL" id="EFC44971.1"/>
    </source>
</evidence>
<dbReference type="eggNOG" id="ENOG502QTI1">
    <property type="taxonomic scope" value="Eukaryota"/>
</dbReference>
<feature type="region of interest" description="Disordered" evidence="1">
    <location>
        <begin position="81"/>
        <end position="116"/>
    </location>
</feature>
<dbReference type="InterPro" id="IPR026669">
    <property type="entry name" value="Arsenite_MeTrfase-like"/>
</dbReference>
<evidence type="ECO:0000256" key="1">
    <source>
        <dbReference type="SAM" id="MobiDB-lite"/>
    </source>
</evidence>
<dbReference type="VEuPathDB" id="AmoebaDB:NAEGRDRAFT_33265"/>
<gene>
    <name evidence="2" type="ORF">NAEGRDRAFT_33265</name>
</gene>
<dbReference type="OrthoDB" id="15794at2759"/>
<evidence type="ECO:0000313" key="3">
    <source>
        <dbReference type="Proteomes" id="UP000006671"/>
    </source>
</evidence>
<dbReference type="PANTHER" id="PTHR43675">
    <property type="entry name" value="ARSENITE METHYLTRANSFERASE"/>
    <property type="match status" value="1"/>
</dbReference>
<dbReference type="EMBL" id="GG738865">
    <property type="protein sequence ID" value="EFC44971.1"/>
    <property type="molecule type" value="Genomic_DNA"/>
</dbReference>
<dbReference type="KEGG" id="ngr:NAEGRDRAFT_33265"/>
<feature type="compositionally biased region" description="Low complexity" evidence="1">
    <location>
        <begin position="92"/>
        <end position="101"/>
    </location>
</feature>
<reference evidence="2 3" key="1">
    <citation type="journal article" date="2010" name="Cell">
        <title>The genome of Naegleria gruberi illuminates early eukaryotic versatility.</title>
        <authorList>
            <person name="Fritz-Laylin L.K."/>
            <person name="Prochnik S.E."/>
            <person name="Ginger M.L."/>
            <person name="Dacks J.B."/>
            <person name="Carpenter M.L."/>
            <person name="Field M.C."/>
            <person name="Kuo A."/>
            <person name="Paredez A."/>
            <person name="Chapman J."/>
            <person name="Pham J."/>
            <person name="Shu S."/>
            <person name="Neupane R."/>
            <person name="Cipriano M."/>
            <person name="Mancuso J."/>
            <person name="Tu H."/>
            <person name="Salamov A."/>
            <person name="Lindquist E."/>
            <person name="Shapiro H."/>
            <person name="Lucas S."/>
            <person name="Grigoriev I.V."/>
            <person name="Cande W.Z."/>
            <person name="Fulton C."/>
            <person name="Rokhsar D.S."/>
            <person name="Dawson S.C."/>
        </authorList>
    </citation>
    <scope>NUCLEOTIDE SEQUENCE [LARGE SCALE GENOMIC DNA]</scope>
    <source>
        <strain evidence="2 3">NEG-M</strain>
    </source>
</reference>
<accession>D2VDW3</accession>
<dbReference type="OMA" id="NVFEWFF"/>
<feature type="region of interest" description="Disordered" evidence="1">
    <location>
        <begin position="1"/>
        <end position="30"/>
    </location>
</feature>
<keyword evidence="3" id="KW-1185">Reference proteome</keyword>
<dbReference type="GO" id="GO:0008168">
    <property type="term" value="F:methyltransferase activity"/>
    <property type="evidence" value="ECO:0007669"/>
    <property type="project" value="TreeGrafter"/>
</dbReference>
<dbReference type="SUPFAM" id="SSF53335">
    <property type="entry name" value="S-adenosyl-L-methionine-dependent methyltransferases"/>
    <property type="match status" value="1"/>
</dbReference>
<protein>
    <submittedName>
        <fullName evidence="2">Predicted protein</fullName>
    </submittedName>
</protein>
<dbReference type="Gene3D" id="3.40.50.150">
    <property type="entry name" value="Vaccinia Virus protein VP39"/>
    <property type="match status" value="1"/>
</dbReference>
<name>D2VDW3_NAEGR</name>
<proteinExistence type="predicted"/>
<dbReference type="InterPro" id="IPR029063">
    <property type="entry name" value="SAM-dependent_MTases_sf"/>
</dbReference>
<dbReference type="RefSeq" id="XP_002677715.1">
    <property type="nucleotide sequence ID" value="XM_002677669.1"/>
</dbReference>
<feature type="compositionally biased region" description="Polar residues" evidence="1">
    <location>
        <begin position="1"/>
        <end position="12"/>
    </location>
</feature>
<dbReference type="AlphaFoldDB" id="D2VDW3"/>
<dbReference type="GeneID" id="8850282"/>
<dbReference type="PANTHER" id="PTHR43675:SF1">
    <property type="entry name" value="RIKEN CDNA 2700097O09 GENE"/>
    <property type="match status" value="1"/>
</dbReference>
<dbReference type="Proteomes" id="UP000006671">
    <property type="component" value="Unassembled WGS sequence"/>
</dbReference>